<name>A0A2Z6M0A5_TRISU</name>
<sequence length="64" mass="7062">MQIDRPLQPHILIWSTQSIITGEGGRDDAFLFLTFSSIASLHGMQCNANYQAPFIAIVLPCLIS</sequence>
<keyword evidence="2" id="KW-1185">Reference proteome</keyword>
<organism evidence="1 2">
    <name type="scientific">Trifolium subterraneum</name>
    <name type="common">Subterranean clover</name>
    <dbReference type="NCBI Taxonomy" id="3900"/>
    <lineage>
        <taxon>Eukaryota</taxon>
        <taxon>Viridiplantae</taxon>
        <taxon>Streptophyta</taxon>
        <taxon>Embryophyta</taxon>
        <taxon>Tracheophyta</taxon>
        <taxon>Spermatophyta</taxon>
        <taxon>Magnoliopsida</taxon>
        <taxon>eudicotyledons</taxon>
        <taxon>Gunneridae</taxon>
        <taxon>Pentapetalae</taxon>
        <taxon>rosids</taxon>
        <taxon>fabids</taxon>
        <taxon>Fabales</taxon>
        <taxon>Fabaceae</taxon>
        <taxon>Papilionoideae</taxon>
        <taxon>50 kb inversion clade</taxon>
        <taxon>NPAAA clade</taxon>
        <taxon>Hologalegina</taxon>
        <taxon>IRL clade</taxon>
        <taxon>Trifolieae</taxon>
        <taxon>Trifolium</taxon>
    </lineage>
</organism>
<dbReference type="EMBL" id="DF973182">
    <property type="protein sequence ID" value="GAU18330.1"/>
    <property type="molecule type" value="Genomic_DNA"/>
</dbReference>
<dbReference type="Proteomes" id="UP000242715">
    <property type="component" value="Unassembled WGS sequence"/>
</dbReference>
<evidence type="ECO:0000313" key="2">
    <source>
        <dbReference type="Proteomes" id="UP000242715"/>
    </source>
</evidence>
<protein>
    <submittedName>
        <fullName evidence="1">Uncharacterized protein</fullName>
    </submittedName>
</protein>
<evidence type="ECO:0000313" key="1">
    <source>
        <dbReference type="EMBL" id="GAU18330.1"/>
    </source>
</evidence>
<dbReference type="AlphaFoldDB" id="A0A2Z6M0A5"/>
<accession>A0A2Z6M0A5</accession>
<reference evidence="2" key="1">
    <citation type="journal article" date="2017" name="Front. Plant Sci.">
        <title>Climate Clever Clovers: New Paradigm to Reduce the Environmental Footprint of Ruminants by Breeding Low Methanogenic Forages Utilizing Haplotype Variation.</title>
        <authorList>
            <person name="Kaur P."/>
            <person name="Appels R."/>
            <person name="Bayer P.E."/>
            <person name="Keeble-Gagnere G."/>
            <person name="Wang J."/>
            <person name="Hirakawa H."/>
            <person name="Shirasawa K."/>
            <person name="Vercoe P."/>
            <person name="Stefanova K."/>
            <person name="Durmic Z."/>
            <person name="Nichols P."/>
            <person name="Revell C."/>
            <person name="Isobe S.N."/>
            <person name="Edwards D."/>
            <person name="Erskine W."/>
        </authorList>
    </citation>
    <scope>NUCLEOTIDE SEQUENCE [LARGE SCALE GENOMIC DNA]</scope>
    <source>
        <strain evidence="2">cv. Daliak</strain>
    </source>
</reference>
<gene>
    <name evidence="1" type="ORF">TSUD_202190</name>
</gene>
<proteinExistence type="predicted"/>